<dbReference type="PANTHER" id="PTHR46401:SF2">
    <property type="entry name" value="GLYCOSYLTRANSFERASE WBBK-RELATED"/>
    <property type="match status" value="1"/>
</dbReference>
<gene>
    <name evidence="2" type="ORF">Mtai_v1c09660</name>
</gene>
<dbReference type="RefSeq" id="WP_155915710.1">
    <property type="nucleotide sequence ID" value="NZ_CP021130.1"/>
</dbReference>
<evidence type="ECO:0000256" key="1">
    <source>
        <dbReference type="ARBA" id="ARBA00022679"/>
    </source>
</evidence>
<dbReference type="SUPFAM" id="SSF53756">
    <property type="entry name" value="UDP-Glycosyltransferase/glycogen phosphorylase"/>
    <property type="match status" value="1"/>
</dbReference>
<name>A0ABN5M1V5_9DEIN</name>
<dbReference type="Proteomes" id="UP000263013">
    <property type="component" value="Chromosome"/>
</dbReference>
<organism evidence="2 3">
    <name type="scientific">Meiothermus taiwanensis WR-220</name>
    <dbReference type="NCBI Taxonomy" id="1339250"/>
    <lineage>
        <taxon>Bacteria</taxon>
        <taxon>Thermotogati</taxon>
        <taxon>Deinococcota</taxon>
        <taxon>Deinococci</taxon>
        <taxon>Thermales</taxon>
        <taxon>Thermaceae</taxon>
        <taxon>Meiothermus</taxon>
    </lineage>
</organism>
<dbReference type="GO" id="GO:0016740">
    <property type="term" value="F:transferase activity"/>
    <property type="evidence" value="ECO:0007669"/>
    <property type="project" value="UniProtKB-KW"/>
</dbReference>
<protein>
    <submittedName>
        <fullName evidence="2">Glycosyl transferase, group 1 family protein</fullName>
    </submittedName>
</protein>
<dbReference type="EMBL" id="CP021130">
    <property type="protein sequence ID" value="AWR86210.1"/>
    <property type="molecule type" value="Genomic_DNA"/>
</dbReference>
<evidence type="ECO:0000313" key="3">
    <source>
        <dbReference type="Proteomes" id="UP000263013"/>
    </source>
</evidence>
<sequence length="343" mass="38501">MVSPTPPVNCGVVDYTARLIKYLRAEGHEVLPVDSPHWGLVYSRSIYKKIVNYNPDILHIQYPTVPYGRGLAPQALVFLSRAYPTVVTIHEFSQSHLLRRVAITPFAIAARRLIFTNLYEQTALSKWFPLIKVRSEVIPIGSNIPFLDDEIPRDPNIVVFFGLIRPNRGLEEFIALVRQAIVHKKPYSFKIIGSPQEGVEGYFLALKQQTQELPNLAWNVGLDPESVARELAKATFAYLHFPDGASERRASLLAAIGNGVVVLTTKGLQTPPIFSGAVEFVESPAQALKVLDELRFARERLNLMSQRAREIAGLFSWDMIARLHIQVYKQMTNSGKNLTPSSK</sequence>
<keyword evidence="1 2" id="KW-0808">Transferase</keyword>
<reference evidence="2 3" key="1">
    <citation type="submission" date="2017-05" db="EMBL/GenBank/DDBJ databases">
        <title>Complete genome sequence of Meiothermus taiwanensis WR-220.</title>
        <authorList>
            <person name="Wu W.-L."/>
            <person name="Lo W.-S."/>
            <person name="Kuo C.-H."/>
            <person name="Wu S.-H."/>
        </authorList>
    </citation>
    <scope>NUCLEOTIDE SEQUENCE [LARGE SCALE GENOMIC DNA]</scope>
    <source>
        <strain evidence="2 3">WR-220</strain>
    </source>
</reference>
<proteinExistence type="predicted"/>
<dbReference type="Gene3D" id="3.40.50.2000">
    <property type="entry name" value="Glycogen Phosphorylase B"/>
    <property type="match status" value="2"/>
</dbReference>
<evidence type="ECO:0000313" key="2">
    <source>
        <dbReference type="EMBL" id="AWR86210.1"/>
    </source>
</evidence>
<accession>A0ABN5M1V5</accession>
<dbReference type="PANTHER" id="PTHR46401">
    <property type="entry name" value="GLYCOSYLTRANSFERASE WBBK-RELATED"/>
    <property type="match status" value="1"/>
</dbReference>
<keyword evidence="3" id="KW-1185">Reference proteome</keyword>